<keyword evidence="13" id="KW-1185">Reference proteome</keyword>
<dbReference type="UniPathway" id="UPA00989"/>
<dbReference type="InterPro" id="IPR001680">
    <property type="entry name" value="WD40_rpt"/>
</dbReference>
<keyword evidence="6" id="KW-0227">DNA damage</keyword>
<feature type="repeat" description="WD" evidence="10">
    <location>
        <begin position="184"/>
        <end position="226"/>
    </location>
</feature>
<accession>A0A2K5WQX8</accession>
<feature type="compositionally biased region" description="Low complexity" evidence="11">
    <location>
        <begin position="378"/>
        <end position="395"/>
    </location>
</feature>
<comment type="similarity">
    <text evidence="9">Belongs to the WD repeat TRM82 family.</text>
</comment>
<reference evidence="12" key="2">
    <citation type="submission" date="2025-08" db="UniProtKB">
        <authorList>
            <consortium name="Ensembl"/>
        </authorList>
    </citation>
    <scope>IDENTIFICATION</scope>
</reference>
<dbReference type="GeneTree" id="ENSGT00390000012174"/>
<dbReference type="STRING" id="9541.ENSMFAP00000039595"/>
<organism evidence="12 13">
    <name type="scientific">Macaca fascicularis</name>
    <name type="common">Crab-eating macaque</name>
    <name type="synonym">Cynomolgus monkey</name>
    <dbReference type="NCBI Taxonomy" id="9541"/>
    <lineage>
        <taxon>Eukaryota</taxon>
        <taxon>Metazoa</taxon>
        <taxon>Chordata</taxon>
        <taxon>Craniata</taxon>
        <taxon>Vertebrata</taxon>
        <taxon>Euteleostomi</taxon>
        <taxon>Mammalia</taxon>
        <taxon>Eutheria</taxon>
        <taxon>Euarchontoglires</taxon>
        <taxon>Primates</taxon>
        <taxon>Haplorrhini</taxon>
        <taxon>Catarrhini</taxon>
        <taxon>Cercopithecidae</taxon>
        <taxon>Cercopithecinae</taxon>
        <taxon>Macaca</taxon>
    </lineage>
</organism>
<dbReference type="GO" id="GO:0106143">
    <property type="term" value="C:tRNA (m7G46) methyltransferase complex"/>
    <property type="evidence" value="ECO:0007669"/>
    <property type="project" value="Ensembl"/>
</dbReference>
<dbReference type="InterPro" id="IPR028884">
    <property type="entry name" value="Trm82"/>
</dbReference>
<dbReference type="Pfam" id="PF00400">
    <property type="entry name" value="WD40"/>
    <property type="match status" value="2"/>
</dbReference>
<dbReference type="InterPro" id="IPR015943">
    <property type="entry name" value="WD40/YVTN_repeat-like_dom_sf"/>
</dbReference>
<dbReference type="AlphaFoldDB" id="A0A2K5WQX8"/>
<evidence type="ECO:0000256" key="6">
    <source>
        <dbReference type="ARBA" id="ARBA00022763"/>
    </source>
</evidence>
<dbReference type="SUPFAM" id="SSF50978">
    <property type="entry name" value="WD40 repeat-like"/>
    <property type="match status" value="1"/>
</dbReference>
<dbReference type="GO" id="GO:0005654">
    <property type="term" value="C:nucleoplasm"/>
    <property type="evidence" value="ECO:0007669"/>
    <property type="project" value="Ensembl"/>
</dbReference>
<dbReference type="Bgee" id="ENSMFAG00000045992">
    <property type="expression patterns" value="Expressed in thymus and 12 other cell types or tissues"/>
</dbReference>
<evidence type="ECO:0000256" key="11">
    <source>
        <dbReference type="SAM" id="MobiDB-lite"/>
    </source>
</evidence>
<keyword evidence="3 9" id="KW-0853">WD repeat</keyword>
<dbReference type="PROSITE" id="PS50294">
    <property type="entry name" value="WD_REPEATS_REGION"/>
    <property type="match status" value="1"/>
</dbReference>
<proteinExistence type="inferred from homology"/>
<evidence type="ECO:0000256" key="5">
    <source>
        <dbReference type="ARBA" id="ARBA00022737"/>
    </source>
</evidence>
<dbReference type="GO" id="GO:0141106">
    <property type="term" value="F:tRNA methyltransferase activator activity"/>
    <property type="evidence" value="ECO:0007669"/>
    <property type="project" value="Ensembl"/>
</dbReference>
<sequence length="565" mass="62211">MAGSVGLALCGQTLVVRGGSRFLATSTASSDDDSLFIYDCSAAEKKSQENKGEDAPLDQGSGVILASTFSKSGSYFALTDDSKRLILFRTKPWQCLSVRTVARRCTALTFIASEEKVLVADKSGDVYSFSVLEPHGCGRLELGHLSMLLDVAVSPDDRFILTADRDEKIRVSWAAAPHSIESFCLGHTEFVSRISVVPTQPGLLLSSSGDGTLRLWEYRSGRQLHCCHLANLQELVDPQAPQRFAASRIAFWCQENCVALLCDGTPVVYIFQLDARRQQLVYRQQLALQHQVWDMAFEETQGLWVLQDCQEAPLVLYRPVDGHAVCSGERRVKENLWCSSWELGHAGRLCWCGRQLQQSLQGHVRQHDLLPEEERGETAAAAGEEAAAPESPARAQRTGQEDEARGGDLELLIVAVSGASHLKLGKAFSLVPLHPGISLQEGKGEVSCDQLRGRDCPPGSRKNMLCHQHRLLLGACAPFLVEGKPDRWSGNSRSTSFSRWRPRASLWWQQLCFCCSHLPFTSAASASRSICGPMFLAQWTFSCCSRHLSVQVMRCPAVAARRTGC</sequence>
<gene>
    <name evidence="12" type="primary">WDR4</name>
</gene>
<name>A0A2K5WQX8_MACFA</name>
<evidence type="ECO:0000313" key="13">
    <source>
        <dbReference type="Proteomes" id="UP000233100"/>
    </source>
</evidence>
<evidence type="ECO:0000256" key="10">
    <source>
        <dbReference type="PROSITE-ProRule" id="PRU00221"/>
    </source>
</evidence>
<comment type="pathway">
    <text evidence="9">tRNA modification; N(7)-methylguanine-tRNA biosynthesis.</text>
</comment>
<keyword evidence="7" id="KW-0007">Acetylation</keyword>
<dbReference type="PANTHER" id="PTHR16288:SF0">
    <property type="entry name" value="TRNA (GUANINE-N(7)-)-METHYLTRANSFERASE NON-CATALYTIC SUBUNIT WDR4"/>
    <property type="match status" value="1"/>
</dbReference>
<reference evidence="12 13" key="1">
    <citation type="submission" date="2013-03" db="EMBL/GenBank/DDBJ databases">
        <authorList>
            <person name="Warren W."/>
            <person name="Wilson R.K."/>
        </authorList>
    </citation>
    <scope>NUCLEOTIDE SEQUENCE</scope>
</reference>
<dbReference type="FunFam" id="2.130.10.10:FF:000454">
    <property type="entry name" value="tRNA (guanine-N(7)-)-methyltransferase non-catalytic subunit WDR4"/>
    <property type="match status" value="1"/>
</dbReference>
<dbReference type="PROSITE" id="PS50082">
    <property type="entry name" value="WD_REPEATS_2"/>
    <property type="match status" value="1"/>
</dbReference>
<evidence type="ECO:0000256" key="2">
    <source>
        <dbReference type="ARBA" id="ARBA00022454"/>
    </source>
</evidence>
<reference evidence="12" key="3">
    <citation type="submission" date="2025-09" db="UniProtKB">
        <authorList>
            <consortium name="Ensembl"/>
        </authorList>
    </citation>
    <scope>IDENTIFICATION</scope>
</reference>
<feature type="region of interest" description="Disordered" evidence="11">
    <location>
        <begin position="375"/>
        <end position="402"/>
    </location>
</feature>
<dbReference type="InterPro" id="IPR036322">
    <property type="entry name" value="WD40_repeat_dom_sf"/>
</dbReference>
<comment type="subcellular location">
    <subcellularLocation>
        <location evidence="1 9">Nucleus</location>
    </subcellularLocation>
</comment>
<evidence type="ECO:0000256" key="7">
    <source>
        <dbReference type="ARBA" id="ARBA00022990"/>
    </source>
</evidence>
<keyword evidence="5 9" id="KW-0677">Repeat</keyword>
<keyword evidence="4 9" id="KW-0819">tRNA processing</keyword>
<evidence type="ECO:0000313" key="12">
    <source>
        <dbReference type="Ensembl" id="ENSMFAP00000039595.2"/>
    </source>
</evidence>
<dbReference type="GO" id="GO:0036416">
    <property type="term" value="P:tRNA stabilization"/>
    <property type="evidence" value="ECO:0007669"/>
    <property type="project" value="Ensembl"/>
</dbReference>
<evidence type="ECO:0000256" key="8">
    <source>
        <dbReference type="ARBA" id="ARBA00023242"/>
    </source>
</evidence>
<keyword evidence="8 9" id="KW-0539">Nucleus</keyword>
<protein>
    <submittedName>
        <fullName evidence="12">WD repeat domain 4</fullName>
    </submittedName>
    <submittedName>
        <fullName evidence="12">WDR4 tRNA N7-guanosine methyltransferase non-catalytic subunit</fullName>
    </submittedName>
</protein>
<dbReference type="PANTHER" id="PTHR16288">
    <property type="entry name" value="WD40 REPEAT PROTEIN 4"/>
    <property type="match status" value="1"/>
</dbReference>
<keyword evidence="2" id="KW-0158">Chromosome</keyword>
<dbReference type="Ensembl" id="ENSMFAT00000013858.2">
    <property type="protein sequence ID" value="ENSMFAP00000039595.2"/>
    <property type="gene ID" value="ENSMFAG00000045992.2"/>
</dbReference>
<comment type="function">
    <text evidence="9">Required for the formation of N(7)-methylguanine at position 46 (m7G46) in tRNA. In the complex, it is required to stabilize and induce conformational changes of the catalytic subunit.</text>
</comment>
<evidence type="ECO:0000256" key="1">
    <source>
        <dbReference type="ARBA" id="ARBA00004123"/>
    </source>
</evidence>
<dbReference type="GO" id="GO:0006974">
    <property type="term" value="P:DNA damage response"/>
    <property type="evidence" value="ECO:0007669"/>
    <property type="project" value="UniProtKB-KW"/>
</dbReference>
<evidence type="ECO:0000256" key="3">
    <source>
        <dbReference type="ARBA" id="ARBA00022574"/>
    </source>
</evidence>
<dbReference type="GO" id="GO:0005829">
    <property type="term" value="C:cytosol"/>
    <property type="evidence" value="ECO:0007669"/>
    <property type="project" value="Ensembl"/>
</dbReference>
<dbReference type="HAMAP" id="MF_03056">
    <property type="entry name" value="TRM82"/>
    <property type="match status" value="1"/>
</dbReference>
<evidence type="ECO:0000256" key="9">
    <source>
        <dbReference type="HAMAP-Rule" id="MF_03056"/>
    </source>
</evidence>
<dbReference type="Gene3D" id="2.130.10.10">
    <property type="entry name" value="YVTN repeat-like/Quinoprotein amine dehydrogenase"/>
    <property type="match status" value="1"/>
</dbReference>
<evidence type="ECO:0000256" key="4">
    <source>
        <dbReference type="ARBA" id="ARBA00022694"/>
    </source>
</evidence>
<dbReference type="GO" id="GO:0106004">
    <property type="term" value="P:tRNA (guanine-N7)-methylation"/>
    <property type="evidence" value="ECO:0007669"/>
    <property type="project" value="UniProtKB-UniRule"/>
</dbReference>
<dbReference type="VEuPathDB" id="HostDB:ENSMFAG00000045992"/>
<dbReference type="SMART" id="SM00320">
    <property type="entry name" value="WD40"/>
    <property type="match status" value="4"/>
</dbReference>
<dbReference type="Proteomes" id="UP000233100">
    <property type="component" value="Chromosome 3"/>
</dbReference>